<sequence>MAGALQGQIASFDISAEDLNASMEDVISGDHDESDIPEPDILPEVRASPTSEEVNKAIRGESQVYPSGSTPLMKQVDMSKDIESSAKSEEDIVDRKFRDAELIVRSWSKHSGRGLTRDEKGCLIAAVMSGETHDEKTFPSILLGYHLRGEHNVNEIRNVANAMQELLNGMIASHKGIDSASKRAMSGIETAVAKGIQAGMTPSHGLPATIPAMRSPVAISAVDHVDKAPSAPTASIINRAIEDIKAGEEGYIIDAGEFYKLTGRDEEYISRVLKIPNVPEHVSKYLNEAKVSPTIGKSKAWTEFLAYTRSM</sequence>
<evidence type="ECO:0000256" key="1">
    <source>
        <dbReference type="SAM" id="MobiDB-lite"/>
    </source>
</evidence>
<proteinExistence type="predicted"/>
<feature type="region of interest" description="Disordered" evidence="1">
    <location>
        <begin position="27"/>
        <end position="56"/>
    </location>
</feature>
<name>A0AA49X1L9_9VIRU</name>
<accession>A0AA49X1L9</accession>
<evidence type="ECO:0000313" key="2">
    <source>
        <dbReference type="EMBL" id="WLJ21676.1"/>
    </source>
</evidence>
<reference evidence="2" key="1">
    <citation type="submission" date="2023-08" db="EMBL/GenBank/DDBJ databases">
        <title>Complete sequence of a beet oak leaf virus isolate from the United States.</title>
        <authorList>
            <person name="Wintermantel W.M."/>
            <person name="Jenkins Hladky L.L."/>
            <person name="Mollov D."/>
            <person name="Fei Z."/>
        </authorList>
    </citation>
    <scope>NUCLEOTIDE SEQUENCE</scope>
    <source>
        <strain evidence="2">California</strain>
    </source>
</reference>
<organism evidence="2">
    <name type="scientific">Beet oak leaf virus</name>
    <dbReference type="NCBI Taxonomy" id="3054764"/>
    <lineage>
        <taxon>Viruses</taxon>
        <taxon>Riboviria</taxon>
    </lineage>
</organism>
<protein>
    <submittedName>
        <fullName evidence="2">ORF2 protein</fullName>
    </submittedName>
</protein>
<dbReference type="EMBL" id="OR397270">
    <property type="protein sequence ID" value="WLJ21676.1"/>
    <property type="molecule type" value="Genomic_RNA"/>
</dbReference>